<dbReference type="InterPro" id="IPR018736">
    <property type="entry name" value="DUF2279_periplasmic_lipo"/>
</dbReference>
<keyword evidence="1" id="KW-0812">Transmembrane</keyword>
<evidence type="ECO:0008006" key="4">
    <source>
        <dbReference type="Google" id="ProtNLM"/>
    </source>
</evidence>
<sequence>MRITFVLLFLIQVTSGFSQENKAWQWLEPADTFNNKRFKLLAIGGATAYAATSVGLYSIWYRNYDLGPFHFFNDKFGNNDEWEKVDKAGHVVTAYAESYLAFRGMRWAGVKHKPAVWIGAGVGTILQGTIEVMDGFSAGWGFSKMDILANTIGVATFTAQELLWKEQRMMIKVSNTRPNYPATLIPGNKGGPPLSVRQIAHGLYGDNYLEAFIKDYNGMTVWASINPASFLKLSENSRFPRWLNVAVGFGADGVYGAYGNVYTDANDSYSLTNIQREKEYYLSFDVDLRRIRTRSPLLRTIFQGLSFVKIPGPTLEMSSIGKPKFHFFYW</sequence>
<keyword evidence="1" id="KW-1133">Transmembrane helix</keyword>
<proteinExistence type="predicted"/>
<organism evidence="2 3">
    <name type="scientific">Haliscomenobacter hydrossis (strain ATCC 27775 / DSM 1100 / LMG 10767 / O)</name>
    <dbReference type="NCBI Taxonomy" id="760192"/>
    <lineage>
        <taxon>Bacteria</taxon>
        <taxon>Pseudomonadati</taxon>
        <taxon>Bacteroidota</taxon>
        <taxon>Saprospiria</taxon>
        <taxon>Saprospirales</taxon>
        <taxon>Haliscomenobacteraceae</taxon>
        <taxon>Haliscomenobacter</taxon>
    </lineage>
</organism>
<reference key="2">
    <citation type="submission" date="2011-04" db="EMBL/GenBank/DDBJ databases">
        <title>Complete sequence of chromosome of Haliscomenobacter hydrossis DSM 1100.</title>
        <authorList>
            <consortium name="US DOE Joint Genome Institute (JGI-PGF)"/>
            <person name="Lucas S."/>
            <person name="Han J."/>
            <person name="Lapidus A."/>
            <person name="Bruce D."/>
            <person name="Goodwin L."/>
            <person name="Pitluck S."/>
            <person name="Peters L."/>
            <person name="Kyrpides N."/>
            <person name="Mavromatis K."/>
            <person name="Ivanova N."/>
            <person name="Ovchinnikova G."/>
            <person name="Pagani I."/>
            <person name="Daligault H."/>
            <person name="Detter J.C."/>
            <person name="Han C."/>
            <person name="Land M."/>
            <person name="Hauser L."/>
            <person name="Markowitz V."/>
            <person name="Cheng J.-F."/>
            <person name="Hugenholtz P."/>
            <person name="Woyke T."/>
            <person name="Wu D."/>
            <person name="Verbarg S."/>
            <person name="Frueling A."/>
            <person name="Brambilla E."/>
            <person name="Klenk H.-P."/>
            <person name="Eisen J.A."/>
        </authorList>
    </citation>
    <scope>NUCLEOTIDE SEQUENCE</scope>
    <source>
        <strain>DSM 1100</strain>
    </source>
</reference>
<dbReference type="RefSeq" id="WP_013767063.1">
    <property type="nucleotide sequence ID" value="NC_015510.1"/>
</dbReference>
<dbReference type="STRING" id="760192.Halhy_4690"/>
<evidence type="ECO:0000256" key="1">
    <source>
        <dbReference type="SAM" id="Phobius"/>
    </source>
</evidence>
<protein>
    <recommendedName>
        <fullName evidence="4">DUF2279 domain-containing protein</fullName>
    </recommendedName>
</protein>
<dbReference type="Pfam" id="PF10043">
    <property type="entry name" value="DUF2279"/>
    <property type="match status" value="1"/>
</dbReference>
<feature type="transmembrane region" description="Helical" evidence="1">
    <location>
        <begin position="40"/>
        <end position="60"/>
    </location>
</feature>
<name>F4KWP2_HALH1</name>
<dbReference type="eggNOG" id="COG5544">
    <property type="taxonomic scope" value="Bacteria"/>
</dbReference>
<evidence type="ECO:0000313" key="3">
    <source>
        <dbReference type="Proteomes" id="UP000008461"/>
    </source>
</evidence>
<accession>F4KWP2</accession>
<keyword evidence="1" id="KW-0472">Membrane</keyword>
<dbReference type="AlphaFoldDB" id="F4KWP2"/>
<dbReference type="KEGG" id="hhy:Halhy_4690"/>
<evidence type="ECO:0000313" key="2">
    <source>
        <dbReference type="EMBL" id="AEE52525.1"/>
    </source>
</evidence>
<keyword evidence="3" id="KW-1185">Reference proteome</keyword>
<dbReference type="HOGENOM" id="CLU_920624_0_0_10"/>
<dbReference type="OrthoDB" id="9803535at2"/>
<reference evidence="2 3" key="1">
    <citation type="journal article" date="2011" name="Stand. Genomic Sci.">
        <title>Complete genome sequence of Haliscomenobacter hydrossis type strain (O).</title>
        <authorList>
            <consortium name="US DOE Joint Genome Institute (JGI-PGF)"/>
            <person name="Daligault H."/>
            <person name="Lapidus A."/>
            <person name="Zeytun A."/>
            <person name="Nolan M."/>
            <person name="Lucas S."/>
            <person name="Del Rio T.G."/>
            <person name="Tice H."/>
            <person name="Cheng J.F."/>
            <person name="Tapia R."/>
            <person name="Han C."/>
            <person name="Goodwin L."/>
            <person name="Pitluck S."/>
            <person name="Liolios K."/>
            <person name="Pagani I."/>
            <person name="Ivanova N."/>
            <person name="Huntemann M."/>
            <person name="Mavromatis K."/>
            <person name="Mikhailova N."/>
            <person name="Pati A."/>
            <person name="Chen A."/>
            <person name="Palaniappan K."/>
            <person name="Land M."/>
            <person name="Hauser L."/>
            <person name="Brambilla E.M."/>
            <person name="Rohde M."/>
            <person name="Verbarg S."/>
            <person name="Goker M."/>
            <person name="Bristow J."/>
            <person name="Eisen J.A."/>
            <person name="Markowitz V."/>
            <person name="Hugenholtz P."/>
            <person name="Kyrpides N.C."/>
            <person name="Klenk H.P."/>
            <person name="Woyke T."/>
        </authorList>
    </citation>
    <scope>NUCLEOTIDE SEQUENCE [LARGE SCALE GENOMIC DNA]</scope>
    <source>
        <strain evidence="3">ATCC 27775 / DSM 1100 / LMG 10767 / O</strain>
    </source>
</reference>
<dbReference type="Proteomes" id="UP000008461">
    <property type="component" value="Chromosome"/>
</dbReference>
<gene>
    <name evidence="2" type="ordered locus">Halhy_4690</name>
</gene>
<dbReference type="EMBL" id="CP002691">
    <property type="protein sequence ID" value="AEE52525.1"/>
    <property type="molecule type" value="Genomic_DNA"/>
</dbReference>